<evidence type="ECO:0000313" key="2">
    <source>
        <dbReference type="EMBL" id="BBY93420.1"/>
    </source>
</evidence>
<keyword evidence="1" id="KW-0812">Transmembrane</keyword>
<dbReference type="Proteomes" id="UP000465785">
    <property type="component" value="Chromosome"/>
</dbReference>
<proteinExistence type="predicted"/>
<sequence>MSAHPRQRVNMKDLPAEFFLPPPTNAGLWRETAMLVGGSVAFIVALGVIVALTQGIVVRL</sequence>
<accession>A0A9W4B3T7</accession>
<evidence type="ECO:0000256" key="1">
    <source>
        <dbReference type="SAM" id="Phobius"/>
    </source>
</evidence>
<organism evidence="2 3">
    <name type="scientific">Mycobacterium gallinarum</name>
    <dbReference type="NCBI Taxonomy" id="39689"/>
    <lineage>
        <taxon>Bacteria</taxon>
        <taxon>Bacillati</taxon>
        <taxon>Actinomycetota</taxon>
        <taxon>Actinomycetes</taxon>
        <taxon>Mycobacteriales</taxon>
        <taxon>Mycobacteriaceae</taxon>
        <taxon>Mycobacterium</taxon>
    </lineage>
</organism>
<dbReference type="InterPro" id="IPR055580">
    <property type="entry name" value="DUF7156"/>
</dbReference>
<dbReference type="KEGG" id="mgau:MGALJ_30890"/>
<gene>
    <name evidence="2" type="ORF">MGALJ_30890</name>
</gene>
<evidence type="ECO:0000313" key="3">
    <source>
        <dbReference type="Proteomes" id="UP000465785"/>
    </source>
</evidence>
<keyword evidence="3" id="KW-1185">Reference proteome</keyword>
<feature type="transmembrane region" description="Helical" evidence="1">
    <location>
        <begin position="33"/>
        <end position="58"/>
    </location>
</feature>
<name>A0A9W4B3T7_9MYCO</name>
<protein>
    <submittedName>
        <fullName evidence="2">Uncharacterized protein</fullName>
    </submittedName>
</protein>
<dbReference type="AlphaFoldDB" id="A0A9W4B3T7"/>
<dbReference type="EMBL" id="AP022601">
    <property type="protein sequence ID" value="BBY93420.1"/>
    <property type="molecule type" value="Genomic_DNA"/>
</dbReference>
<dbReference type="Pfam" id="PF23711">
    <property type="entry name" value="DUF7156"/>
    <property type="match status" value="1"/>
</dbReference>
<keyword evidence="1" id="KW-0472">Membrane</keyword>
<keyword evidence="1" id="KW-1133">Transmembrane helix</keyword>
<dbReference type="RefSeq" id="WP_163724409.1">
    <property type="nucleotide sequence ID" value="NZ_AP022601.1"/>
</dbReference>
<reference evidence="2 3" key="1">
    <citation type="journal article" date="2019" name="Emerg. Microbes Infect.">
        <title>Comprehensive subspecies identification of 175 nontuberculous mycobacteria species based on 7547 genomic profiles.</title>
        <authorList>
            <person name="Matsumoto Y."/>
            <person name="Kinjo T."/>
            <person name="Motooka D."/>
            <person name="Nabeya D."/>
            <person name="Jung N."/>
            <person name="Uechi K."/>
            <person name="Horii T."/>
            <person name="Iida T."/>
            <person name="Fujita J."/>
            <person name="Nakamura S."/>
        </authorList>
    </citation>
    <scope>NUCLEOTIDE SEQUENCE [LARGE SCALE GENOMIC DNA]</scope>
    <source>
        <strain evidence="2 3">JCM 6399</strain>
    </source>
</reference>